<evidence type="ECO:0000313" key="10">
    <source>
        <dbReference type="EnsemblPlants" id="Kaladp0100s0019.1.v1.1"/>
    </source>
</evidence>
<dbReference type="InterPro" id="IPR050668">
    <property type="entry name" value="Cytochrome_b5"/>
</dbReference>
<dbReference type="GO" id="GO:0046872">
    <property type="term" value="F:metal ion binding"/>
    <property type="evidence" value="ECO:0007669"/>
    <property type="project" value="UniProtKB-UniRule"/>
</dbReference>
<dbReference type="SMART" id="SM01117">
    <property type="entry name" value="Cyt-b5"/>
    <property type="match status" value="1"/>
</dbReference>
<evidence type="ECO:0000256" key="1">
    <source>
        <dbReference type="ARBA" id="ARBA00004370"/>
    </source>
</evidence>
<dbReference type="GO" id="GO:0016020">
    <property type="term" value="C:membrane"/>
    <property type="evidence" value="ECO:0007669"/>
    <property type="project" value="UniProtKB-SubCell"/>
</dbReference>
<evidence type="ECO:0000256" key="5">
    <source>
        <dbReference type="ARBA" id="ARBA00023004"/>
    </source>
</evidence>
<accession>A0A7N0V323</accession>
<keyword evidence="5 8" id="KW-0408">Iron</keyword>
<dbReference type="Gramene" id="Kaladp0100s0019.1.v1.1">
    <property type="protein sequence ID" value="Kaladp0100s0019.1.v1.1"/>
    <property type="gene ID" value="Kaladp0100s0019.v1.1"/>
</dbReference>
<dbReference type="PROSITE" id="PS50255">
    <property type="entry name" value="CYTOCHROME_B5_2"/>
    <property type="match status" value="1"/>
</dbReference>
<comment type="similarity">
    <text evidence="7 8">Belongs to the cytochrome b5 family.</text>
</comment>
<dbReference type="InterPro" id="IPR018506">
    <property type="entry name" value="Cyt_B5_heme-BS"/>
</dbReference>
<dbReference type="SUPFAM" id="SSF55856">
    <property type="entry name" value="Cytochrome b5-like heme/steroid binding domain"/>
    <property type="match status" value="1"/>
</dbReference>
<feature type="domain" description="Cytochrome b5 heme-binding" evidence="9">
    <location>
        <begin position="5"/>
        <end position="81"/>
    </location>
</feature>
<dbReference type="PRINTS" id="PR00363">
    <property type="entry name" value="CYTOCHROMEB5"/>
</dbReference>
<dbReference type="PANTHER" id="PTHR19359:SF144">
    <property type="entry name" value="CYTOCHROME B5"/>
    <property type="match status" value="1"/>
</dbReference>
<evidence type="ECO:0000259" key="9">
    <source>
        <dbReference type="PROSITE" id="PS50255"/>
    </source>
</evidence>
<dbReference type="FunFam" id="3.10.120.10:FF:000002">
    <property type="entry name" value="Cytochrome b5 type B"/>
    <property type="match status" value="1"/>
</dbReference>
<name>A0A7N0V323_KALFE</name>
<keyword evidence="2 8" id="KW-0349">Heme</keyword>
<dbReference type="PANTHER" id="PTHR19359">
    <property type="entry name" value="CYTOCHROME B5"/>
    <property type="match status" value="1"/>
</dbReference>
<dbReference type="InterPro" id="IPR036400">
    <property type="entry name" value="Cyt_B5-like_heme/steroid_sf"/>
</dbReference>
<organism evidence="10 11">
    <name type="scientific">Kalanchoe fedtschenkoi</name>
    <name type="common">Lavender scallops</name>
    <name type="synonym">South American air plant</name>
    <dbReference type="NCBI Taxonomy" id="63787"/>
    <lineage>
        <taxon>Eukaryota</taxon>
        <taxon>Viridiplantae</taxon>
        <taxon>Streptophyta</taxon>
        <taxon>Embryophyta</taxon>
        <taxon>Tracheophyta</taxon>
        <taxon>Spermatophyta</taxon>
        <taxon>Magnoliopsida</taxon>
        <taxon>eudicotyledons</taxon>
        <taxon>Gunneridae</taxon>
        <taxon>Pentapetalae</taxon>
        <taxon>Saxifragales</taxon>
        <taxon>Crassulaceae</taxon>
        <taxon>Kalanchoe</taxon>
    </lineage>
</organism>
<sequence length="143" mass="15802">MGSGRPTFTFEEVVKHSSVNDCWIVIHGKVYDVTSFLTEHPGGEEIILGCTGRDATKEFEESDHSDEAKKQTEEFCIGEIHSASSVPIQPYLITTANLGLNPDERYGFAPPKVLRHLLLLFVALGVAFGSRIYIKAHQDPVTV</sequence>
<keyword evidence="4 8" id="KW-0479">Metal-binding</keyword>
<evidence type="ECO:0000256" key="2">
    <source>
        <dbReference type="ARBA" id="ARBA00022617"/>
    </source>
</evidence>
<dbReference type="Pfam" id="PF00173">
    <property type="entry name" value="Cyt-b5"/>
    <property type="match status" value="1"/>
</dbReference>
<dbReference type="Proteomes" id="UP000594263">
    <property type="component" value="Unplaced"/>
</dbReference>
<evidence type="ECO:0000256" key="7">
    <source>
        <dbReference type="ARBA" id="ARBA00038168"/>
    </source>
</evidence>
<dbReference type="GO" id="GO:0020037">
    <property type="term" value="F:heme binding"/>
    <property type="evidence" value="ECO:0007669"/>
    <property type="project" value="UniProtKB-UniRule"/>
</dbReference>
<evidence type="ECO:0000256" key="8">
    <source>
        <dbReference type="RuleBase" id="RU362121"/>
    </source>
</evidence>
<proteinExistence type="inferred from homology"/>
<evidence type="ECO:0000256" key="3">
    <source>
        <dbReference type="ARBA" id="ARBA00022692"/>
    </source>
</evidence>
<dbReference type="EnsemblPlants" id="Kaladp0100s0019.1.v1.1">
    <property type="protein sequence ID" value="Kaladp0100s0019.1.v1.1"/>
    <property type="gene ID" value="Kaladp0100s0019.v1.1"/>
</dbReference>
<keyword evidence="3 8" id="KW-0812">Transmembrane</keyword>
<comment type="subcellular location">
    <subcellularLocation>
        <location evidence="1">Membrane</location>
    </subcellularLocation>
</comment>
<feature type="transmembrane region" description="Helical" evidence="8">
    <location>
        <begin position="113"/>
        <end position="134"/>
    </location>
</feature>
<evidence type="ECO:0000313" key="11">
    <source>
        <dbReference type="Proteomes" id="UP000594263"/>
    </source>
</evidence>
<dbReference type="Gene3D" id="3.10.120.10">
    <property type="entry name" value="Cytochrome b5-like heme/steroid binding domain"/>
    <property type="match status" value="1"/>
</dbReference>
<reference evidence="10" key="1">
    <citation type="submission" date="2021-01" db="UniProtKB">
        <authorList>
            <consortium name="EnsemblPlants"/>
        </authorList>
    </citation>
    <scope>IDENTIFICATION</scope>
</reference>
<evidence type="ECO:0000256" key="4">
    <source>
        <dbReference type="ARBA" id="ARBA00022723"/>
    </source>
</evidence>
<dbReference type="PROSITE" id="PS00191">
    <property type="entry name" value="CYTOCHROME_B5_1"/>
    <property type="match status" value="1"/>
</dbReference>
<dbReference type="InterPro" id="IPR001199">
    <property type="entry name" value="Cyt_B5-like_heme/steroid-bd"/>
</dbReference>
<keyword evidence="6 8" id="KW-0472">Membrane</keyword>
<keyword evidence="8" id="KW-1133">Transmembrane helix</keyword>
<keyword evidence="11" id="KW-1185">Reference proteome</keyword>
<protein>
    <recommendedName>
        <fullName evidence="9">Cytochrome b5 heme-binding domain-containing protein</fullName>
    </recommendedName>
</protein>
<evidence type="ECO:0000256" key="6">
    <source>
        <dbReference type="ARBA" id="ARBA00023136"/>
    </source>
</evidence>
<dbReference type="AlphaFoldDB" id="A0A7N0V323"/>